<protein>
    <submittedName>
        <fullName evidence="1">Uncharacterized protein</fullName>
    </submittedName>
</protein>
<proteinExistence type="predicted"/>
<organism evidence="1 2">
    <name type="scientific">Halocatena salina</name>
    <dbReference type="NCBI Taxonomy" id="2934340"/>
    <lineage>
        <taxon>Archaea</taxon>
        <taxon>Methanobacteriati</taxon>
        <taxon>Methanobacteriota</taxon>
        <taxon>Stenosarchaea group</taxon>
        <taxon>Halobacteria</taxon>
        <taxon>Halobacteriales</taxon>
        <taxon>Natronomonadaceae</taxon>
        <taxon>Halocatena</taxon>
    </lineage>
</organism>
<keyword evidence="2" id="KW-1185">Reference proteome</keyword>
<gene>
    <name evidence="1" type="ORF">MW046_10125</name>
</gene>
<dbReference type="AlphaFoldDB" id="A0A8U0A2T5"/>
<reference evidence="1" key="1">
    <citation type="submission" date="2022-04" db="EMBL/GenBank/DDBJ databases">
        <title>Halocatena sp. nov., isolated from a salt lake.</title>
        <authorList>
            <person name="Cui H.-L."/>
        </authorList>
    </citation>
    <scope>NUCLEOTIDE SEQUENCE</scope>
    <source>
        <strain evidence="1">AD-1</strain>
    </source>
</reference>
<evidence type="ECO:0000313" key="1">
    <source>
        <dbReference type="EMBL" id="UPM42313.1"/>
    </source>
</evidence>
<dbReference type="EMBL" id="CP096019">
    <property type="protein sequence ID" value="UPM42313.1"/>
    <property type="molecule type" value="Genomic_DNA"/>
</dbReference>
<accession>A0A8U0A2T5</accession>
<dbReference type="RefSeq" id="WP_247992988.1">
    <property type="nucleotide sequence ID" value="NZ_CP096019.1"/>
</dbReference>
<dbReference type="GeneID" id="71928406"/>
<name>A0A8U0A2T5_9EURY</name>
<dbReference type="KEGG" id="haad:MW046_10125"/>
<dbReference type="Proteomes" id="UP000831768">
    <property type="component" value="Chromosome"/>
</dbReference>
<sequence>MTDETTDELEGVANLAWSTRRRRALRIDADESTESWVTPEECEFSLASLGRGIGRSDSAGVSYPTGNAYRLSFSAGRSHMGSDPVAVEVISK</sequence>
<evidence type="ECO:0000313" key="2">
    <source>
        <dbReference type="Proteomes" id="UP000831768"/>
    </source>
</evidence>